<dbReference type="EMBL" id="GBXM01105539">
    <property type="protein sequence ID" value="JAH03038.1"/>
    <property type="molecule type" value="Transcribed_RNA"/>
</dbReference>
<proteinExistence type="predicted"/>
<sequence>MAKNKNPVLVNCAHCSCGRSHVATQFATIL</sequence>
<reference evidence="1" key="1">
    <citation type="submission" date="2014-11" db="EMBL/GenBank/DDBJ databases">
        <authorList>
            <person name="Amaro Gonzalez C."/>
        </authorList>
    </citation>
    <scope>NUCLEOTIDE SEQUENCE</scope>
</reference>
<dbReference type="AlphaFoldDB" id="A0A0E9PGQ2"/>
<protein>
    <submittedName>
        <fullName evidence="1">Uncharacterized protein</fullName>
    </submittedName>
</protein>
<evidence type="ECO:0000313" key="1">
    <source>
        <dbReference type="EMBL" id="JAH03038.1"/>
    </source>
</evidence>
<accession>A0A0E9PGQ2</accession>
<name>A0A0E9PGQ2_ANGAN</name>
<reference evidence="1" key="2">
    <citation type="journal article" date="2015" name="Fish Shellfish Immunol.">
        <title>Early steps in the European eel (Anguilla anguilla)-Vibrio vulnificus interaction in the gills: Role of the RtxA13 toxin.</title>
        <authorList>
            <person name="Callol A."/>
            <person name="Pajuelo D."/>
            <person name="Ebbesson L."/>
            <person name="Teles M."/>
            <person name="MacKenzie S."/>
            <person name="Amaro C."/>
        </authorList>
    </citation>
    <scope>NUCLEOTIDE SEQUENCE</scope>
</reference>
<organism evidence="1">
    <name type="scientific">Anguilla anguilla</name>
    <name type="common">European freshwater eel</name>
    <name type="synonym">Muraena anguilla</name>
    <dbReference type="NCBI Taxonomy" id="7936"/>
    <lineage>
        <taxon>Eukaryota</taxon>
        <taxon>Metazoa</taxon>
        <taxon>Chordata</taxon>
        <taxon>Craniata</taxon>
        <taxon>Vertebrata</taxon>
        <taxon>Euteleostomi</taxon>
        <taxon>Actinopterygii</taxon>
        <taxon>Neopterygii</taxon>
        <taxon>Teleostei</taxon>
        <taxon>Anguilliformes</taxon>
        <taxon>Anguillidae</taxon>
        <taxon>Anguilla</taxon>
    </lineage>
</organism>